<dbReference type="InterPro" id="IPR012902">
    <property type="entry name" value="N_methyl_site"/>
</dbReference>
<keyword evidence="6" id="KW-0997">Cell inner membrane</keyword>
<dbReference type="GO" id="GO:0015628">
    <property type="term" value="P:protein secretion by the type II secretion system"/>
    <property type="evidence" value="ECO:0007669"/>
    <property type="project" value="InterPro"/>
</dbReference>
<dbReference type="Pfam" id="PF07963">
    <property type="entry name" value="N_methyl"/>
    <property type="match status" value="1"/>
</dbReference>
<organism evidence="12 13">
    <name type="scientific">Sphingomonas lycopersici</name>
    <dbReference type="NCBI Taxonomy" id="2951807"/>
    <lineage>
        <taxon>Bacteria</taxon>
        <taxon>Pseudomonadati</taxon>
        <taxon>Pseudomonadota</taxon>
        <taxon>Alphaproteobacteria</taxon>
        <taxon>Sphingomonadales</taxon>
        <taxon>Sphingomonadaceae</taxon>
        <taxon>Sphingomonas</taxon>
    </lineage>
</organism>
<proteinExistence type="inferred from homology"/>
<evidence type="ECO:0000256" key="11">
    <source>
        <dbReference type="SAM" id="Phobius"/>
    </source>
</evidence>
<dbReference type="RefSeq" id="WP_265268912.1">
    <property type="nucleotide sequence ID" value="NZ_JANFAV010000006.1"/>
</dbReference>
<sequence>MPSTPVRPEPVEGRPSPTDGRTPFDGLRANGLYFARGEHSAEHGFTPPCRRSAEHGFTLVEVLIAMLIFGMIAAAGVALLSFSIRAQGAAVARLDDVDSVERLSSILSADFAQAVERPNRDERGVMQPAFVGTGTSVRLVRGGWSNLDGAARPSLQKVEYRLEEEAIDRVAYPMLDGAEPYPPGAMLSDVRAMTLRYRFRGAWSDRWDGTQGAALPQAVELTVTRRNGTMLRQLFLVGTGYEQGPPEAEHGR</sequence>
<keyword evidence="5" id="KW-0488">Methylation</keyword>
<keyword evidence="9 11" id="KW-0472">Membrane</keyword>
<accession>A0AA42CQF0</accession>
<evidence type="ECO:0000256" key="7">
    <source>
        <dbReference type="ARBA" id="ARBA00022692"/>
    </source>
</evidence>
<dbReference type="Pfam" id="PF11612">
    <property type="entry name" value="T2SSJ"/>
    <property type="match status" value="1"/>
</dbReference>
<evidence type="ECO:0000256" key="2">
    <source>
        <dbReference type="ARBA" id="ARBA00011084"/>
    </source>
</evidence>
<keyword evidence="4" id="KW-1003">Cell membrane</keyword>
<comment type="subcellular location">
    <subcellularLocation>
        <location evidence="1">Cell inner membrane</location>
        <topology evidence="1">Single-pass membrane protein</topology>
    </subcellularLocation>
</comment>
<comment type="similarity">
    <text evidence="2">Belongs to the GSP J family.</text>
</comment>
<dbReference type="NCBIfam" id="TIGR01711">
    <property type="entry name" value="gspJ"/>
    <property type="match status" value="1"/>
</dbReference>
<evidence type="ECO:0000313" key="13">
    <source>
        <dbReference type="Proteomes" id="UP001165565"/>
    </source>
</evidence>
<protein>
    <recommendedName>
        <fullName evidence="3">Type II secretion system protein J</fullName>
    </recommendedName>
</protein>
<dbReference type="GO" id="GO:0005886">
    <property type="term" value="C:plasma membrane"/>
    <property type="evidence" value="ECO:0007669"/>
    <property type="project" value="UniProtKB-SubCell"/>
</dbReference>
<dbReference type="InterPro" id="IPR045584">
    <property type="entry name" value="Pilin-like"/>
</dbReference>
<dbReference type="InterPro" id="IPR051621">
    <property type="entry name" value="T2SS_protein_J"/>
</dbReference>
<dbReference type="AlphaFoldDB" id="A0AA42CQF0"/>
<dbReference type="SUPFAM" id="SSF54523">
    <property type="entry name" value="Pili subunits"/>
    <property type="match status" value="1"/>
</dbReference>
<dbReference type="Proteomes" id="UP001165565">
    <property type="component" value="Unassembled WGS sequence"/>
</dbReference>
<dbReference type="NCBIfam" id="TIGR02532">
    <property type="entry name" value="IV_pilin_GFxxxE"/>
    <property type="match status" value="1"/>
</dbReference>
<feature type="transmembrane region" description="Helical" evidence="11">
    <location>
        <begin position="62"/>
        <end position="84"/>
    </location>
</feature>
<keyword evidence="13" id="KW-1185">Reference proteome</keyword>
<keyword evidence="7 11" id="KW-0812">Transmembrane</keyword>
<evidence type="ECO:0000256" key="10">
    <source>
        <dbReference type="SAM" id="MobiDB-lite"/>
    </source>
</evidence>
<gene>
    <name evidence="12" type="primary">gspJ</name>
    <name evidence="12" type="ORF">NEE01_10680</name>
</gene>
<dbReference type="PANTHER" id="PTHR39583:SF2">
    <property type="entry name" value="TYPE II SECRETION SYSTEM PROTEIN J"/>
    <property type="match status" value="1"/>
</dbReference>
<dbReference type="InterPro" id="IPR010055">
    <property type="entry name" value="T2SS_protein-GspJ"/>
</dbReference>
<dbReference type="GO" id="GO:0015627">
    <property type="term" value="C:type II protein secretion system complex"/>
    <property type="evidence" value="ECO:0007669"/>
    <property type="project" value="InterPro"/>
</dbReference>
<dbReference type="Gene3D" id="3.10.610.10">
    <property type="entry name" value="GSPII I/J protein-like"/>
    <property type="match status" value="1"/>
</dbReference>
<evidence type="ECO:0000256" key="3">
    <source>
        <dbReference type="ARBA" id="ARBA00021539"/>
    </source>
</evidence>
<reference evidence="12" key="1">
    <citation type="submission" date="2022-06" db="EMBL/GenBank/DDBJ databases">
        <title>Sphingomonas sp. nov. isolated from rhizosphere soil of tomato.</title>
        <authorList>
            <person name="Dong H."/>
            <person name="Gao R."/>
        </authorList>
    </citation>
    <scope>NUCLEOTIDE SEQUENCE</scope>
    <source>
        <strain evidence="12">MMSM24</strain>
    </source>
</reference>
<name>A0AA42CQF0_9SPHN</name>
<evidence type="ECO:0000256" key="4">
    <source>
        <dbReference type="ARBA" id="ARBA00022475"/>
    </source>
</evidence>
<dbReference type="EMBL" id="JANFAV010000006">
    <property type="protein sequence ID" value="MCW6535249.1"/>
    <property type="molecule type" value="Genomic_DNA"/>
</dbReference>
<evidence type="ECO:0000256" key="6">
    <source>
        <dbReference type="ARBA" id="ARBA00022519"/>
    </source>
</evidence>
<comment type="caution">
    <text evidence="12">The sequence shown here is derived from an EMBL/GenBank/DDBJ whole genome shotgun (WGS) entry which is preliminary data.</text>
</comment>
<dbReference type="Gene3D" id="2.10.70.20">
    <property type="entry name" value="gspk-gspi-gspj complex like domains"/>
    <property type="match status" value="1"/>
</dbReference>
<evidence type="ECO:0000313" key="12">
    <source>
        <dbReference type="EMBL" id="MCW6535249.1"/>
    </source>
</evidence>
<evidence type="ECO:0000256" key="9">
    <source>
        <dbReference type="ARBA" id="ARBA00023136"/>
    </source>
</evidence>
<dbReference type="PANTHER" id="PTHR39583">
    <property type="entry name" value="TYPE II SECRETION SYSTEM PROTEIN J-RELATED"/>
    <property type="match status" value="1"/>
</dbReference>
<keyword evidence="8 11" id="KW-1133">Transmembrane helix</keyword>
<dbReference type="PROSITE" id="PS00409">
    <property type="entry name" value="PROKAR_NTER_METHYL"/>
    <property type="match status" value="1"/>
</dbReference>
<evidence type="ECO:0000256" key="1">
    <source>
        <dbReference type="ARBA" id="ARBA00004377"/>
    </source>
</evidence>
<evidence type="ECO:0000256" key="8">
    <source>
        <dbReference type="ARBA" id="ARBA00022989"/>
    </source>
</evidence>
<evidence type="ECO:0000256" key="5">
    <source>
        <dbReference type="ARBA" id="ARBA00022481"/>
    </source>
</evidence>
<feature type="region of interest" description="Disordered" evidence="10">
    <location>
        <begin position="1"/>
        <end position="24"/>
    </location>
</feature>